<accession>A0A8H7PR11</accession>
<evidence type="ECO:0000313" key="2">
    <source>
        <dbReference type="EMBL" id="KAG2178697.1"/>
    </source>
</evidence>
<evidence type="ECO:0000313" key="3">
    <source>
        <dbReference type="Proteomes" id="UP000612746"/>
    </source>
</evidence>
<gene>
    <name evidence="2" type="ORF">INT44_001850</name>
</gene>
<evidence type="ECO:0000256" key="1">
    <source>
        <dbReference type="SAM" id="Coils"/>
    </source>
</evidence>
<keyword evidence="3" id="KW-1185">Reference proteome</keyword>
<organism evidence="2 3">
    <name type="scientific">Umbelopsis vinacea</name>
    <dbReference type="NCBI Taxonomy" id="44442"/>
    <lineage>
        <taxon>Eukaryota</taxon>
        <taxon>Fungi</taxon>
        <taxon>Fungi incertae sedis</taxon>
        <taxon>Mucoromycota</taxon>
        <taxon>Mucoromycotina</taxon>
        <taxon>Umbelopsidomycetes</taxon>
        <taxon>Umbelopsidales</taxon>
        <taxon>Umbelopsidaceae</taxon>
        <taxon>Umbelopsis</taxon>
    </lineage>
</organism>
<dbReference type="Pfam" id="PF07956">
    <property type="entry name" value="DUF1690"/>
    <property type="match status" value="1"/>
</dbReference>
<comment type="caution">
    <text evidence="2">The sequence shown here is derived from an EMBL/GenBank/DDBJ whole genome shotgun (WGS) entry which is preliminary data.</text>
</comment>
<feature type="coiled-coil region" evidence="1">
    <location>
        <begin position="116"/>
        <end position="143"/>
    </location>
</feature>
<name>A0A8H7PR11_9FUNG</name>
<dbReference type="OrthoDB" id="5544375at2759"/>
<dbReference type="AlphaFoldDB" id="A0A8H7PR11"/>
<dbReference type="EMBL" id="JAEPRA010000011">
    <property type="protein sequence ID" value="KAG2178697.1"/>
    <property type="molecule type" value="Genomic_DNA"/>
</dbReference>
<proteinExistence type="predicted"/>
<sequence>MDFVNAIIPTLLQWSSDENSGLTCGVILAHGWLSRGRAPPCRVLYCVWNSGLPGFNIDNMGAQQSRPEGVIFYNENVPLQFSQNLVDSLESRAKRSKPVANTGKAPLPHEVEGVVRERVAEELNRIKEQQDEANNRITAQLSKQNLESKHNAVAIGADIEDMIKRVQRSTSSKLPAEIKESQQAVIECYRLVIHRHNKSRPLDCWAEVENFKDAVAQAQKEFCINSA</sequence>
<reference evidence="2" key="1">
    <citation type="submission" date="2020-12" db="EMBL/GenBank/DDBJ databases">
        <title>Metabolic potential, ecology and presence of endohyphal bacteria is reflected in genomic diversity of Mucoromycotina.</title>
        <authorList>
            <person name="Muszewska A."/>
            <person name="Okrasinska A."/>
            <person name="Steczkiewicz K."/>
            <person name="Drgas O."/>
            <person name="Orlowska M."/>
            <person name="Perlinska-Lenart U."/>
            <person name="Aleksandrzak-Piekarczyk T."/>
            <person name="Szatraj K."/>
            <person name="Zielenkiewicz U."/>
            <person name="Pilsyk S."/>
            <person name="Malc E."/>
            <person name="Mieczkowski P."/>
            <person name="Kruszewska J.S."/>
            <person name="Biernat P."/>
            <person name="Pawlowska J."/>
        </authorList>
    </citation>
    <scope>NUCLEOTIDE SEQUENCE</scope>
    <source>
        <strain evidence="2">WA0000051536</strain>
    </source>
</reference>
<dbReference type="InterPro" id="IPR012471">
    <property type="entry name" value="DUF1690"/>
</dbReference>
<protein>
    <submittedName>
        <fullName evidence="2">Uncharacterized protein</fullName>
    </submittedName>
</protein>
<keyword evidence="1" id="KW-0175">Coiled coil</keyword>
<dbReference type="Proteomes" id="UP000612746">
    <property type="component" value="Unassembled WGS sequence"/>
</dbReference>